<dbReference type="Proteomes" id="UP000003963">
    <property type="component" value="Unassembled WGS sequence"/>
</dbReference>
<keyword evidence="3" id="KW-1185">Reference proteome</keyword>
<evidence type="ECO:0000256" key="1">
    <source>
        <dbReference type="SAM" id="MobiDB-lite"/>
    </source>
</evidence>
<feature type="region of interest" description="Disordered" evidence="1">
    <location>
        <begin position="1"/>
        <end position="20"/>
    </location>
</feature>
<dbReference type="HOGENOM" id="CLU_2275873_0_0_11"/>
<protein>
    <submittedName>
        <fullName evidence="2">Uncharacterized protein</fullName>
    </submittedName>
</protein>
<organism evidence="2 3">
    <name type="scientific">Streptomyces himastatinicus ATCC 53653</name>
    <dbReference type="NCBI Taxonomy" id="457427"/>
    <lineage>
        <taxon>Bacteria</taxon>
        <taxon>Bacillati</taxon>
        <taxon>Actinomycetota</taxon>
        <taxon>Actinomycetes</taxon>
        <taxon>Kitasatosporales</taxon>
        <taxon>Streptomycetaceae</taxon>
        <taxon>Streptomyces</taxon>
        <taxon>Streptomyces violaceusniger group</taxon>
    </lineage>
</organism>
<dbReference type="EMBL" id="GG657755">
    <property type="protein sequence ID" value="EFL29439.1"/>
    <property type="molecule type" value="Genomic_DNA"/>
</dbReference>
<name>D9WX11_9ACTN</name>
<gene>
    <name evidence="2" type="ORF">SSOG_09153</name>
</gene>
<feature type="region of interest" description="Disordered" evidence="1">
    <location>
        <begin position="35"/>
        <end position="56"/>
    </location>
</feature>
<sequence length="102" mass="11192">MTMRHPPHPHREGTAMPEPRYDARTITNLAAERARRRAHTVPDEPRSEIVDLGGGPLEMRTVHGSDGTIGTLGCTPGAFDHLTDDEVIAMMREALKDEPDGP</sequence>
<accession>D9WX11</accession>
<evidence type="ECO:0000313" key="2">
    <source>
        <dbReference type="EMBL" id="EFL29439.1"/>
    </source>
</evidence>
<evidence type="ECO:0000313" key="3">
    <source>
        <dbReference type="Proteomes" id="UP000003963"/>
    </source>
</evidence>
<reference evidence="2 3" key="1">
    <citation type="submission" date="2009-02" db="EMBL/GenBank/DDBJ databases">
        <title>Annotation of Streptomyces hygroscopicus strain ATCC 53653.</title>
        <authorList>
            <consortium name="The Broad Institute Genome Sequencing Platform"/>
            <consortium name="Broad Institute Microbial Sequencing Center"/>
            <person name="Fischbach M."/>
            <person name="Godfrey P."/>
            <person name="Ward D."/>
            <person name="Young S."/>
            <person name="Zeng Q."/>
            <person name="Koehrsen M."/>
            <person name="Alvarado L."/>
            <person name="Berlin A.M."/>
            <person name="Bochicchio J."/>
            <person name="Borenstein D."/>
            <person name="Chapman S.B."/>
            <person name="Chen Z."/>
            <person name="Engels R."/>
            <person name="Freedman E."/>
            <person name="Gellesch M."/>
            <person name="Goldberg J."/>
            <person name="Griggs A."/>
            <person name="Gujja S."/>
            <person name="Heilman E.R."/>
            <person name="Heiman D.I."/>
            <person name="Hepburn T.A."/>
            <person name="Howarth C."/>
            <person name="Jen D."/>
            <person name="Larson L."/>
            <person name="Lewis B."/>
            <person name="Mehta T."/>
            <person name="Park D."/>
            <person name="Pearson M."/>
            <person name="Richards J."/>
            <person name="Roberts A."/>
            <person name="Saif S."/>
            <person name="Shea T.D."/>
            <person name="Shenoy N."/>
            <person name="Sisk P."/>
            <person name="Stolte C."/>
            <person name="Sykes S.N."/>
            <person name="Thomson T."/>
            <person name="Walk T."/>
            <person name="White J."/>
            <person name="Yandava C."/>
            <person name="Straight P."/>
            <person name="Clardy J."/>
            <person name="Hung D."/>
            <person name="Kolter R."/>
            <person name="Mekalanos J."/>
            <person name="Walker S."/>
            <person name="Walsh C.T."/>
            <person name="Wieland-Brown L.C."/>
            <person name="Haas B."/>
            <person name="Nusbaum C."/>
            <person name="Birren B."/>
        </authorList>
    </citation>
    <scope>NUCLEOTIDE SEQUENCE [LARGE SCALE GENOMIC DNA]</scope>
    <source>
        <strain evidence="2 3">ATCC 53653</strain>
    </source>
</reference>
<feature type="compositionally biased region" description="Basic and acidic residues" evidence="1">
    <location>
        <begin position="9"/>
        <end position="20"/>
    </location>
</feature>
<proteinExistence type="predicted"/>
<feature type="compositionally biased region" description="Basic and acidic residues" evidence="1">
    <location>
        <begin position="40"/>
        <end position="49"/>
    </location>
</feature>
<dbReference type="AlphaFoldDB" id="D9WX11"/>